<organism evidence="3">
    <name type="scientific">viral metagenome</name>
    <dbReference type="NCBI Taxonomy" id="1070528"/>
    <lineage>
        <taxon>unclassified sequences</taxon>
        <taxon>metagenomes</taxon>
        <taxon>organismal metagenomes</taxon>
    </lineage>
</organism>
<accession>A0A6M3KAZ7</accession>
<keyword evidence="1" id="KW-1133">Transmembrane helix</keyword>
<dbReference type="AlphaFoldDB" id="A0A6M3KAZ7"/>
<keyword evidence="1" id="KW-0812">Transmembrane</keyword>
<sequence length="66" mass="7968">MKKLMVLFWYLIYAPEFWLIRRRIRKELKDKGYSKKGAIAAMRSIEKGLEDAIKVSRFSRIDMEEL</sequence>
<protein>
    <submittedName>
        <fullName evidence="3">Uncharacterized protein</fullName>
    </submittedName>
</protein>
<dbReference type="EMBL" id="MT142365">
    <property type="protein sequence ID" value="QJA79067.1"/>
    <property type="molecule type" value="Genomic_DNA"/>
</dbReference>
<evidence type="ECO:0000256" key="1">
    <source>
        <dbReference type="SAM" id="Phobius"/>
    </source>
</evidence>
<gene>
    <name evidence="3" type="ORF">MM415A00947_0022</name>
    <name evidence="2" type="ORF">MM415B02028_0007</name>
</gene>
<feature type="transmembrane region" description="Helical" evidence="1">
    <location>
        <begin position="6"/>
        <end position="21"/>
    </location>
</feature>
<dbReference type="EMBL" id="MT141168">
    <property type="protein sequence ID" value="QJA55597.1"/>
    <property type="molecule type" value="Genomic_DNA"/>
</dbReference>
<proteinExistence type="predicted"/>
<reference evidence="3" key="1">
    <citation type="submission" date="2020-03" db="EMBL/GenBank/DDBJ databases">
        <title>The deep terrestrial virosphere.</title>
        <authorList>
            <person name="Holmfeldt K."/>
            <person name="Nilsson E."/>
            <person name="Simone D."/>
            <person name="Lopez-Fernandez M."/>
            <person name="Wu X."/>
            <person name="de Brujin I."/>
            <person name="Lundin D."/>
            <person name="Andersson A."/>
            <person name="Bertilsson S."/>
            <person name="Dopson M."/>
        </authorList>
    </citation>
    <scope>NUCLEOTIDE SEQUENCE</scope>
    <source>
        <strain evidence="3">MM415A00947</strain>
        <strain evidence="2">MM415B02028</strain>
    </source>
</reference>
<keyword evidence="1" id="KW-0472">Membrane</keyword>
<evidence type="ECO:0000313" key="3">
    <source>
        <dbReference type="EMBL" id="QJA79067.1"/>
    </source>
</evidence>
<name>A0A6M3KAZ7_9ZZZZ</name>
<evidence type="ECO:0000313" key="2">
    <source>
        <dbReference type="EMBL" id="QJA55597.1"/>
    </source>
</evidence>